<evidence type="ECO:0000256" key="4">
    <source>
        <dbReference type="ARBA" id="ARBA00022692"/>
    </source>
</evidence>
<keyword evidence="3 9" id="KW-1003">Cell membrane</keyword>
<comment type="subcellular location">
    <subcellularLocation>
        <location evidence="9">Cell membrane</location>
        <topology evidence="9">Multi-pass membrane protein</topology>
    </subcellularLocation>
    <subcellularLocation>
        <location evidence="1">Membrane</location>
        <topology evidence="1">Multi-pass membrane protein</topology>
    </subcellularLocation>
</comment>
<dbReference type="HAMAP" id="MF_00115">
    <property type="entry name" value="MscL"/>
    <property type="match status" value="1"/>
</dbReference>
<dbReference type="PANTHER" id="PTHR30266:SF2">
    <property type="entry name" value="LARGE-CONDUCTANCE MECHANOSENSITIVE CHANNEL"/>
    <property type="match status" value="1"/>
</dbReference>
<reference evidence="11 12" key="1">
    <citation type="submission" date="2017-12" db="EMBL/GenBank/DDBJ databases">
        <title>A pool of 800 enterococci isolated from chicken carcass rinse samples from New Zealand.</title>
        <authorList>
            <person name="Zhang J."/>
            <person name="Rogers L."/>
            <person name="Midwinter A."/>
            <person name="French N."/>
        </authorList>
    </citation>
    <scope>NUCLEOTIDE SEQUENCE [LARGE SCALE GENOMIC DNA]</scope>
    <source>
        <strain evidence="11 12">EN697</strain>
    </source>
</reference>
<comment type="caution">
    <text evidence="11">The sequence shown here is derived from an EMBL/GenBank/DDBJ whole genome shotgun (WGS) entry which is preliminary data.</text>
</comment>
<dbReference type="InterPro" id="IPR036019">
    <property type="entry name" value="MscL_channel"/>
</dbReference>
<comment type="subunit">
    <text evidence="9">Homopentamer.</text>
</comment>
<keyword evidence="5 9" id="KW-1133">Transmembrane helix</keyword>
<organism evidence="11 12">
    <name type="scientific">Enterococcus faecium</name>
    <name type="common">Streptococcus faecium</name>
    <dbReference type="NCBI Taxonomy" id="1352"/>
    <lineage>
        <taxon>Bacteria</taxon>
        <taxon>Bacillati</taxon>
        <taxon>Bacillota</taxon>
        <taxon>Bacilli</taxon>
        <taxon>Lactobacillales</taxon>
        <taxon>Enterococcaceae</taxon>
        <taxon>Enterococcus</taxon>
    </lineage>
</organism>
<dbReference type="Pfam" id="PF01741">
    <property type="entry name" value="MscL"/>
    <property type="match status" value="1"/>
</dbReference>
<evidence type="ECO:0000256" key="10">
    <source>
        <dbReference type="SAM" id="MobiDB-lite"/>
    </source>
</evidence>
<keyword evidence="4 9" id="KW-0812">Transmembrane</keyword>
<protein>
    <recommendedName>
        <fullName evidence="9">Large-conductance mechanosensitive channel</fullName>
    </recommendedName>
</protein>
<keyword evidence="7 9" id="KW-0472">Membrane</keyword>
<dbReference type="Proteomes" id="UP000289562">
    <property type="component" value="Unassembled WGS sequence"/>
</dbReference>
<comment type="function">
    <text evidence="9">Channel that opens in response to stretch forces in the membrane lipid bilayer. May participate in the regulation of osmotic pressure changes within the cell.</text>
</comment>
<feature type="transmembrane region" description="Helical" evidence="9">
    <location>
        <begin position="73"/>
        <end position="96"/>
    </location>
</feature>
<dbReference type="AlphaFoldDB" id="A0AB37VU44"/>
<evidence type="ECO:0000256" key="5">
    <source>
        <dbReference type="ARBA" id="ARBA00022989"/>
    </source>
</evidence>
<proteinExistence type="inferred from homology"/>
<evidence type="ECO:0000256" key="7">
    <source>
        <dbReference type="ARBA" id="ARBA00023136"/>
    </source>
</evidence>
<dbReference type="InterPro" id="IPR037673">
    <property type="entry name" value="MSC/AndL"/>
</dbReference>
<keyword evidence="2 9" id="KW-0813">Transport</keyword>
<keyword evidence="8 9" id="KW-0407">Ion channel</keyword>
<feature type="transmembrane region" description="Helical" evidence="9">
    <location>
        <begin position="12"/>
        <end position="31"/>
    </location>
</feature>
<keyword evidence="6 9" id="KW-0406">Ion transport</keyword>
<evidence type="ECO:0000313" key="11">
    <source>
        <dbReference type="EMBL" id="RXU89227.1"/>
    </source>
</evidence>
<dbReference type="RefSeq" id="WP_010726320.1">
    <property type="nucleotide sequence ID" value="NZ_JACYZI010000021.1"/>
</dbReference>
<sequence>MIKEFKEFIMRGDVLDLAVGVVIGSAFTSIVNQVVQGLITPLIGWFVAMITGTSDLEGALSILDWSPTKGVTFAFGNVISAIITFLITGFVLFLVVKAANRAKNLRSKEEQVEVEETPTAEDYLSDIRDLLAKQVAEDNTHPVEQTNLSDTSKYLNNS</sequence>
<dbReference type="InterPro" id="IPR001185">
    <property type="entry name" value="MS_channel"/>
</dbReference>
<dbReference type="SUPFAM" id="SSF81330">
    <property type="entry name" value="Gated mechanosensitive channel"/>
    <property type="match status" value="1"/>
</dbReference>
<evidence type="ECO:0000256" key="1">
    <source>
        <dbReference type="ARBA" id="ARBA00004141"/>
    </source>
</evidence>
<feature type="region of interest" description="Disordered" evidence="10">
    <location>
        <begin position="139"/>
        <end position="158"/>
    </location>
</feature>
<dbReference type="PANTHER" id="PTHR30266">
    <property type="entry name" value="MECHANOSENSITIVE CHANNEL MSCL"/>
    <property type="match status" value="1"/>
</dbReference>
<evidence type="ECO:0000313" key="12">
    <source>
        <dbReference type="Proteomes" id="UP000289562"/>
    </source>
</evidence>
<comment type="similarity">
    <text evidence="9">Belongs to the MscL family.</text>
</comment>
<evidence type="ECO:0000256" key="2">
    <source>
        <dbReference type="ARBA" id="ARBA00022448"/>
    </source>
</evidence>
<feature type="compositionally biased region" description="Polar residues" evidence="10">
    <location>
        <begin position="142"/>
        <end position="158"/>
    </location>
</feature>
<evidence type="ECO:0000256" key="3">
    <source>
        <dbReference type="ARBA" id="ARBA00022475"/>
    </source>
</evidence>
<dbReference type="PRINTS" id="PR01264">
    <property type="entry name" value="MECHCHANNEL"/>
</dbReference>
<name>A0AB37VU44_ENTFC</name>
<evidence type="ECO:0000256" key="6">
    <source>
        <dbReference type="ARBA" id="ARBA00023065"/>
    </source>
</evidence>
<accession>A0AB37VU44</accession>
<dbReference type="EMBL" id="PJVH01000015">
    <property type="protein sequence ID" value="RXU89227.1"/>
    <property type="molecule type" value="Genomic_DNA"/>
</dbReference>
<dbReference type="NCBIfam" id="TIGR00220">
    <property type="entry name" value="mscL"/>
    <property type="match status" value="1"/>
</dbReference>
<dbReference type="GO" id="GO:0008381">
    <property type="term" value="F:mechanosensitive monoatomic ion channel activity"/>
    <property type="evidence" value="ECO:0007669"/>
    <property type="project" value="UniProtKB-UniRule"/>
</dbReference>
<evidence type="ECO:0000256" key="8">
    <source>
        <dbReference type="ARBA" id="ARBA00023303"/>
    </source>
</evidence>
<gene>
    <name evidence="9 11" type="primary">mscL</name>
    <name evidence="11" type="ORF">CYQ77_06385</name>
</gene>
<dbReference type="GO" id="GO:0005886">
    <property type="term" value="C:plasma membrane"/>
    <property type="evidence" value="ECO:0007669"/>
    <property type="project" value="UniProtKB-SubCell"/>
</dbReference>
<dbReference type="Gene3D" id="1.10.1200.120">
    <property type="entry name" value="Large-conductance mechanosensitive channel, MscL, domain 1"/>
    <property type="match status" value="1"/>
</dbReference>
<evidence type="ECO:0000256" key="9">
    <source>
        <dbReference type="HAMAP-Rule" id="MF_00115"/>
    </source>
</evidence>